<keyword evidence="6" id="KW-0067">ATP-binding</keyword>
<dbReference type="Pfam" id="PF13086">
    <property type="entry name" value="AAA_11"/>
    <property type="match status" value="1"/>
</dbReference>
<dbReference type="GO" id="GO:0008270">
    <property type="term" value="F:zinc ion binding"/>
    <property type="evidence" value="ECO:0007669"/>
    <property type="project" value="UniProtKB-KW"/>
</dbReference>
<evidence type="ECO:0000256" key="7">
    <source>
        <dbReference type="ARBA" id="ARBA00022833"/>
    </source>
</evidence>
<dbReference type="InterPro" id="IPR000967">
    <property type="entry name" value="Znf_NFX1"/>
</dbReference>
<feature type="compositionally biased region" description="Polar residues" evidence="9">
    <location>
        <begin position="50"/>
        <end position="60"/>
    </location>
</feature>
<dbReference type="Gene3D" id="3.40.50.300">
    <property type="entry name" value="P-loop containing nucleotide triphosphate hydrolases"/>
    <property type="match status" value="2"/>
</dbReference>
<name>A0A1L9VLJ9_ASPGL</name>
<evidence type="ECO:0000256" key="8">
    <source>
        <dbReference type="ARBA" id="ARBA00022859"/>
    </source>
</evidence>
<dbReference type="InterPro" id="IPR047187">
    <property type="entry name" value="SF1_C_Upf1"/>
</dbReference>
<sequence length="2024" mass="226819">MADSKRLKPRGNRGRGRRPDENGQRSKLVQTQSSKGDSLGQKLAAVGIDNDSTNTANGLPSNRGNHHRGSRGARRATAPRGRGSHRENKGNHMSRATPQSSLPFRNGSTKPETTKLSPGQVQDILETTLSEIACSDSSRVSVVNNWATEAGLASVREIVETDFARSYSVTRLMFDPHCILFLRLISYISREDIQSSLVLEKSVGTIYNVIYGPHGNRGVAFFRRVVGSLTHLQNEGGDVGSNDEIQYGEVLLHVTEAILSTLLQVQEATFKSEFKEVVETLWSCFSVDDADHRPKRLITRLARENLLKVQDIFGTGDGITANVQKVRGGKTKAKQSQPAVAVDFPGELSQSGIRHDNDHAAISNIKILPTLSEIWYSRRLDFLPTRDALYSPDRHHEKGIRRLLDSHFRLLREDTSGVLRDSLRVILENWETLVHGTRWQDKRKILRTHSPTPVRIYYGAQIRKVNPDRIKGMEIDVEFDQVPRARNMSVWKRKHHWRDTRGLNEGGALLALIDAEAKEDISVIFFQVSKRNIDPVTDENYKDIVRDLVSSGKRAMITLRLTSPPSSDDLDGIIHLANNQFSSSARSFILVEFPALLYNAFEGILRCLQTLYRDPRYIPLTEWIAPQDRYPREYRTSYGYKTFPVCSPAYLEDVTLDLSSVLMNEEDEKATPLTFSVGRDFNVMCEQLSKKTTLDMGQARAMVLAFKNHLALIQGPPGTGKSYVGIQIAKCLLANQTRLQLGPILCVCYTNHALDQFLQGLYDSGISRIVRIGSRSASPLLESLSLENYKKLKKIPRIPGHGRWISGQQKRLDDLAVKIGDICKRLQSGTDGIVGPFLKKRFPMQEAQITKGVMIGDGEPLATWARGSAPGDINGNGDERTIEQLLSVNKWTLTNEERMRLLEYWHESAIEGLSFELQNLMQQHALEKRQLTSLFNQADAQIFDQVDVVGITTTGLANNADLLRGLRAKVLVCEEAGEVLESHILTTFLPSVQHAILIGDHLQLRPKISTQRLSAEYDSDGPKYNLDESLFERLANFRPPNHHISIGEGEDADDPIRFPVAQLDHQRRMDPSIASLVRGTLYPNLCDHPRTHLYDGISGFKRRLFWLDHRNTEDPDDPEDPMRSKTNTWEAEMVISVVKHLCKQEYYKPGEIAILTPYIGQLRLLRDQLEGIVDLVIAEQDLADLDESEAEEDANGSNNHNRRTVGKGKLSDQVRIATVDNFQGDEATVVIVSLVRSNKYRNCGFLKTSNRINVLLSRAKHGMYIIGNADTASCVPMWSSVIRMLEDDGNIGPKLQLECSRHPQSRIHVSTPEDFLEQAPEGGCAERCERRLPCGHTCTFKCHSNTRHDAVKCMKPCTRMKKCGHSCPQRCHERCGECIEKITNVPLSCGHTTTIECRDRDRITSVKCAQVVVKRLPGCGHDTRVKCHEDISKKRCFNPCQQLLDCGHTCQRPCWECWKSKGEHAQNHRASCTTVCGRPFSTCSHNCTRPCHPSTPCSPCDQPCEVRCRHNKCPKKCSDPCAPCAEKCGWSCSHRQKHPCNMPCAVPCDIIPCDKRCDKMLNCGHRCPSICGEKCPDRKFCQTCGNADVLERSVDLITFNKYGKINVDEDPCVFLSCGHFYTVSSLDGIMEIKEYYNVDSATDTTISPRSARRVVSSDAKLRGCPECRLPLRDIHRYNRIVKKALLDESTKRFIITASLNYKKLVDAVLRREMELESARTDSLLLYSTTTGQPGGSTVVGSTKPFGKKEKLQKSIDKFTKSMTAAEQPYGKVNDLLASAASREDTVKSDVFQIDESKIQTGFQIRGQILQLRLTWAILWDYRMVSTDLRIDSKLRSELCDAVANQLKGLIRNCRSIRDSSKTAKLLAQEVEAMVYYALFSLLSLSTSEAKGQQLSMDAVNELRNQASTTLQECETLCSDNPGTLGFLKDDIEKAKGLLNGATFYSFVSTEEKKQVYDAMASQFLGTGHWYYCRNSHPFTVGECGMPMEEARCPQCGEPVGGLGHTPSAGVTGAVDFEREFGGGY</sequence>
<dbReference type="Proteomes" id="UP000184300">
    <property type="component" value="Unassembled WGS sequence"/>
</dbReference>
<evidence type="ECO:0000313" key="12">
    <source>
        <dbReference type="Proteomes" id="UP000184300"/>
    </source>
</evidence>
<evidence type="ECO:0000256" key="1">
    <source>
        <dbReference type="ARBA" id="ARBA00004496"/>
    </source>
</evidence>
<evidence type="ECO:0000256" key="4">
    <source>
        <dbReference type="ARBA" id="ARBA00022737"/>
    </source>
</evidence>
<dbReference type="Pfam" id="PF13087">
    <property type="entry name" value="AAA_12"/>
    <property type="match status" value="1"/>
</dbReference>
<protein>
    <recommendedName>
        <fullName evidence="10">RZ-type domain-containing protein</fullName>
    </recommendedName>
</protein>
<keyword evidence="5" id="KW-0863">Zinc-finger</keyword>
<dbReference type="InterPro" id="IPR041677">
    <property type="entry name" value="DNA2/NAM7_AAA_11"/>
</dbReference>
<keyword evidence="3" id="KW-0479">Metal-binding</keyword>
<keyword evidence="6" id="KW-0347">Helicase</keyword>
<dbReference type="GeneID" id="34462766"/>
<comment type="subcellular location">
    <subcellularLocation>
        <location evidence="1">Cytoplasm</location>
    </subcellularLocation>
</comment>
<feature type="compositionally biased region" description="Polar residues" evidence="9">
    <location>
        <begin position="25"/>
        <end position="36"/>
    </location>
</feature>
<keyword evidence="2" id="KW-0963">Cytoplasm</keyword>
<dbReference type="PANTHER" id="PTHR10887:SF445">
    <property type="entry name" value="NFX1-TYPE ZINC FINGER-CONTAINING PROTEIN 1"/>
    <property type="match status" value="1"/>
</dbReference>
<dbReference type="STRING" id="1160497.A0A1L9VLJ9"/>
<dbReference type="InterPro" id="IPR041679">
    <property type="entry name" value="DNA2/NAM7-like_C"/>
</dbReference>
<proteinExistence type="predicted"/>
<dbReference type="Pfam" id="PF20173">
    <property type="entry name" value="ZnF_RZ-type"/>
    <property type="match status" value="1"/>
</dbReference>
<dbReference type="FunFam" id="3.40.50.300:FF:001660">
    <property type="entry name" value="NF-X1 finger and helicase protein, putative"/>
    <property type="match status" value="1"/>
</dbReference>
<dbReference type="SMART" id="SM00438">
    <property type="entry name" value="ZnF_NFX"/>
    <property type="match status" value="6"/>
</dbReference>
<dbReference type="CDD" id="cd17936">
    <property type="entry name" value="EEXXEc_NFX1"/>
    <property type="match status" value="1"/>
</dbReference>
<dbReference type="PROSITE" id="PS51981">
    <property type="entry name" value="ZF_RZ"/>
    <property type="match status" value="1"/>
</dbReference>
<feature type="region of interest" description="Disordered" evidence="9">
    <location>
        <begin position="1"/>
        <end position="118"/>
    </location>
</feature>
<accession>A0A1L9VLJ9</accession>
<keyword evidence="8" id="KW-0391">Immunity</keyword>
<evidence type="ECO:0000256" key="9">
    <source>
        <dbReference type="SAM" id="MobiDB-lite"/>
    </source>
</evidence>
<feature type="region of interest" description="Disordered" evidence="9">
    <location>
        <begin position="1187"/>
        <end position="1206"/>
    </location>
</feature>
<dbReference type="PANTHER" id="PTHR10887">
    <property type="entry name" value="DNA2/NAM7 HELICASE FAMILY"/>
    <property type="match status" value="1"/>
</dbReference>
<dbReference type="InterPro" id="IPR046439">
    <property type="entry name" value="ZF_RZ_dom"/>
</dbReference>
<evidence type="ECO:0000313" key="11">
    <source>
        <dbReference type="EMBL" id="OJJ84793.1"/>
    </source>
</evidence>
<dbReference type="VEuPathDB" id="FungiDB:ASPGLDRAFT_46703"/>
<keyword evidence="6" id="KW-0547">Nucleotide-binding</keyword>
<feature type="compositionally biased region" description="Polar residues" evidence="9">
    <location>
        <begin position="94"/>
        <end position="118"/>
    </location>
</feature>
<dbReference type="CDD" id="cd18808">
    <property type="entry name" value="SF1_C_Upf1"/>
    <property type="match status" value="1"/>
</dbReference>
<organism evidence="11 12">
    <name type="scientific">Aspergillus glaucus CBS 516.65</name>
    <dbReference type="NCBI Taxonomy" id="1160497"/>
    <lineage>
        <taxon>Eukaryota</taxon>
        <taxon>Fungi</taxon>
        <taxon>Dikarya</taxon>
        <taxon>Ascomycota</taxon>
        <taxon>Pezizomycotina</taxon>
        <taxon>Eurotiomycetes</taxon>
        <taxon>Eurotiomycetidae</taxon>
        <taxon>Eurotiales</taxon>
        <taxon>Aspergillaceae</taxon>
        <taxon>Aspergillus</taxon>
        <taxon>Aspergillus subgen. Aspergillus</taxon>
    </lineage>
</organism>
<dbReference type="CDD" id="cd06008">
    <property type="entry name" value="NF-X1-zinc-finger"/>
    <property type="match status" value="3"/>
</dbReference>
<dbReference type="GO" id="GO:0002376">
    <property type="term" value="P:immune system process"/>
    <property type="evidence" value="ECO:0007669"/>
    <property type="project" value="UniProtKB-KW"/>
</dbReference>
<evidence type="ECO:0000259" key="10">
    <source>
        <dbReference type="PROSITE" id="PS51981"/>
    </source>
</evidence>
<dbReference type="SUPFAM" id="SSF52540">
    <property type="entry name" value="P-loop containing nucleoside triphosphate hydrolases"/>
    <property type="match status" value="1"/>
</dbReference>
<dbReference type="EMBL" id="KV878896">
    <property type="protein sequence ID" value="OJJ84793.1"/>
    <property type="molecule type" value="Genomic_DNA"/>
</dbReference>
<dbReference type="GO" id="GO:0005737">
    <property type="term" value="C:cytoplasm"/>
    <property type="evidence" value="ECO:0007669"/>
    <property type="project" value="UniProtKB-SubCell"/>
</dbReference>
<dbReference type="GO" id="GO:0031380">
    <property type="term" value="C:nuclear RNA-directed RNA polymerase complex"/>
    <property type="evidence" value="ECO:0007669"/>
    <property type="project" value="TreeGrafter"/>
</dbReference>
<dbReference type="OrthoDB" id="2423195at2759"/>
<evidence type="ECO:0000256" key="5">
    <source>
        <dbReference type="ARBA" id="ARBA00022771"/>
    </source>
</evidence>
<feature type="compositionally biased region" description="Basic residues" evidence="9">
    <location>
        <begin position="7"/>
        <end position="16"/>
    </location>
</feature>
<dbReference type="GO" id="GO:0004386">
    <property type="term" value="F:helicase activity"/>
    <property type="evidence" value="ECO:0007669"/>
    <property type="project" value="InterPro"/>
</dbReference>
<dbReference type="RefSeq" id="XP_022401491.1">
    <property type="nucleotide sequence ID" value="XM_022546505.1"/>
</dbReference>
<dbReference type="GO" id="GO:0031048">
    <property type="term" value="P:regulatory ncRNA-mediated heterochromatin formation"/>
    <property type="evidence" value="ECO:0007669"/>
    <property type="project" value="TreeGrafter"/>
</dbReference>
<gene>
    <name evidence="11" type="ORF">ASPGLDRAFT_46703</name>
</gene>
<keyword evidence="12" id="KW-1185">Reference proteome</keyword>
<reference evidence="12" key="1">
    <citation type="journal article" date="2017" name="Genome Biol.">
        <title>Comparative genomics reveals high biological diversity and specific adaptations in the industrially and medically important fungal genus Aspergillus.</title>
        <authorList>
            <person name="de Vries R.P."/>
            <person name="Riley R."/>
            <person name="Wiebenga A."/>
            <person name="Aguilar-Osorio G."/>
            <person name="Amillis S."/>
            <person name="Uchima C.A."/>
            <person name="Anderluh G."/>
            <person name="Asadollahi M."/>
            <person name="Askin M."/>
            <person name="Barry K."/>
            <person name="Battaglia E."/>
            <person name="Bayram O."/>
            <person name="Benocci T."/>
            <person name="Braus-Stromeyer S.A."/>
            <person name="Caldana C."/>
            <person name="Canovas D."/>
            <person name="Cerqueira G.C."/>
            <person name="Chen F."/>
            <person name="Chen W."/>
            <person name="Choi C."/>
            <person name="Clum A."/>
            <person name="Dos Santos R.A."/>
            <person name="Damasio A.R."/>
            <person name="Diallinas G."/>
            <person name="Emri T."/>
            <person name="Fekete E."/>
            <person name="Flipphi M."/>
            <person name="Freyberg S."/>
            <person name="Gallo A."/>
            <person name="Gournas C."/>
            <person name="Habgood R."/>
            <person name="Hainaut M."/>
            <person name="Harispe M.L."/>
            <person name="Henrissat B."/>
            <person name="Hilden K.S."/>
            <person name="Hope R."/>
            <person name="Hossain A."/>
            <person name="Karabika E."/>
            <person name="Karaffa L."/>
            <person name="Karanyi Z."/>
            <person name="Krasevec N."/>
            <person name="Kuo A."/>
            <person name="Kusch H."/>
            <person name="LaButti K."/>
            <person name="Lagendijk E.L."/>
            <person name="Lapidus A."/>
            <person name="Levasseur A."/>
            <person name="Lindquist E."/>
            <person name="Lipzen A."/>
            <person name="Logrieco A.F."/>
            <person name="MacCabe A."/>
            <person name="Maekelae M.R."/>
            <person name="Malavazi I."/>
            <person name="Melin P."/>
            <person name="Meyer V."/>
            <person name="Mielnichuk N."/>
            <person name="Miskei M."/>
            <person name="Molnar A.P."/>
            <person name="Mule G."/>
            <person name="Ngan C.Y."/>
            <person name="Orejas M."/>
            <person name="Orosz E."/>
            <person name="Ouedraogo J.P."/>
            <person name="Overkamp K.M."/>
            <person name="Park H.-S."/>
            <person name="Perrone G."/>
            <person name="Piumi F."/>
            <person name="Punt P.J."/>
            <person name="Ram A.F."/>
            <person name="Ramon A."/>
            <person name="Rauscher S."/>
            <person name="Record E."/>
            <person name="Riano-Pachon D.M."/>
            <person name="Robert V."/>
            <person name="Roehrig J."/>
            <person name="Ruller R."/>
            <person name="Salamov A."/>
            <person name="Salih N.S."/>
            <person name="Samson R.A."/>
            <person name="Sandor E."/>
            <person name="Sanguinetti M."/>
            <person name="Schuetze T."/>
            <person name="Sepcic K."/>
            <person name="Shelest E."/>
            <person name="Sherlock G."/>
            <person name="Sophianopoulou V."/>
            <person name="Squina F.M."/>
            <person name="Sun H."/>
            <person name="Susca A."/>
            <person name="Todd R.B."/>
            <person name="Tsang A."/>
            <person name="Unkles S.E."/>
            <person name="van de Wiele N."/>
            <person name="van Rossen-Uffink D."/>
            <person name="Oliveira J.V."/>
            <person name="Vesth T.C."/>
            <person name="Visser J."/>
            <person name="Yu J.-H."/>
            <person name="Zhou M."/>
            <person name="Andersen M.R."/>
            <person name="Archer D.B."/>
            <person name="Baker S.E."/>
            <person name="Benoit I."/>
            <person name="Brakhage A.A."/>
            <person name="Braus G.H."/>
            <person name="Fischer R."/>
            <person name="Frisvad J.C."/>
            <person name="Goldman G.H."/>
            <person name="Houbraken J."/>
            <person name="Oakley B."/>
            <person name="Pocsi I."/>
            <person name="Scazzocchio C."/>
            <person name="Seiboth B."/>
            <person name="vanKuyk P.A."/>
            <person name="Wortman J."/>
            <person name="Dyer P.S."/>
            <person name="Grigoriev I.V."/>
        </authorList>
    </citation>
    <scope>NUCLEOTIDE SEQUENCE [LARGE SCALE GENOMIC DNA]</scope>
    <source>
        <strain evidence="12">CBS 516.65</strain>
    </source>
</reference>
<feature type="domain" description="RZ-type" evidence="10">
    <location>
        <begin position="1947"/>
        <end position="2019"/>
    </location>
</feature>
<keyword evidence="6" id="KW-0378">Hydrolase</keyword>
<evidence type="ECO:0000256" key="2">
    <source>
        <dbReference type="ARBA" id="ARBA00022490"/>
    </source>
</evidence>
<evidence type="ECO:0000256" key="3">
    <source>
        <dbReference type="ARBA" id="ARBA00022723"/>
    </source>
</evidence>
<keyword evidence="4" id="KW-0677">Repeat</keyword>
<dbReference type="InterPro" id="IPR027417">
    <property type="entry name" value="P-loop_NTPase"/>
</dbReference>
<dbReference type="InterPro" id="IPR045055">
    <property type="entry name" value="DNA2/NAM7-like"/>
</dbReference>
<feature type="compositionally biased region" description="Basic residues" evidence="9">
    <location>
        <begin position="64"/>
        <end position="74"/>
    </location>
</feature>
<evidence type="ECO:0000256" key="6">
    <source>
        <dbReference type="ARBA" id="ARBA00022806"/>
    </source>
</evidence>
<keyword evidence="7" id="KW-0862">Zinc</keyword>